<name>A0A285LBN7_9NOCA</name>
<keyword evidence="4" id="KW-0143">Chaperone</keyword>
<dbReference type="RefSeq" id="WP_097245712.1">
    <property type="nucleotide sequence ID" value="NZ_JAMTCV010000008.1"/>
</dbReference>
<gene>
    <name evidence="5" type="ORF">SAMN04244553_3424</name>
</gene>
<evidence type="ECO:0000313" key="5">
    <source>
        <dbReference type="EMBL" id="SNY82378.1"/>
    </source>
</evidence>
<dbReference type="OrthoDB" id="4561761at2"/>
<reference evidence="5 6" key="1">
    <citation type="submission" date="2017-09" db="EMBL/GenBank/DDBJ databases">
        <authorList>
            <person name="Ehlers B."/>
            <person name="Leendertz F.H."/>
        </authorList>
    </citation>
    <scope>NUCLEOTIDE SEQUENCE [LARGE SCALE GENOMIC DNA]</scope>
    <source>
        <strain evidence="5 6">DSM 45537</strain>
    </source>
</reference>
<dbReference type="STRING" id="1379680.GCA_001612615_04065"/>
<dbReference type="Proteomes" id="UP000219565">
    <property type="component" value="Unassembled WGS sequence"/>
</dbReference>
<evidence type="ECO:0000256" key="3">
    <source>
        <dbReference type="ARBA" id="ARBA00022490"/>
    </source>
</evidence>
<dbReference type="AlphaFoldDB" id="A0A285LBN7"/>
<dbReference type="Pfam" id="PF14011">
    <property type="entry name" value="ESX-1_EspG"/>
    <property type="match status" value="1"/>
</dbReference>
<sequence length="237" mass="26159">MGWTFTPDEFAHIWRETQVDRHPYPLRILETPRTEHEAEVLRAQLKQRLPLGADPDLSACLRILAEPHTRIVAIGGAHTPNSELRLLACAVYDRAVLAIQEPGARPDFGGRVRISIGHASKLGARIATLLPKTPAGREPARAASAAAVRDTETVVATQPAANPIRRLLLKPHTAEGHLRIEARLDRDEPVPPIHYTWIDVQGDGRYLIKADETVHIVPASPEQIAAQLQKRIPAQAR</sequence>
<dbReference type="EMBL" id="OBEG01000003">
    <property type="protein sequence ID" value="SNY82378.1"/>
    <property type="molecule type" value="Genomic_DNA"/>
</dbReference>
<comment type="similarity">
    <text evidence="2">Belongs to the EspG family.</text>
</comment>
<evidence type="ECO:0000313" key="6">
    <source>
        <dbReference type="Proteomes" id="UP000219565"/>
    </source>
</evidence>
<keyword evidence="3" id="KW-0963">Cytoplasm</keyword>
<dbReference type="InterPro" id="IPR025734">
    <property type="entry name" value="EspG"/>
</dbReference>
<evidence type="ECO:0000256" key="4">
    <source>
        <dbReference type="ARBA" id="ARBA00023186"/>
    </source>
</evidence>
<protein>
    <submittedName>
        <fullName evidence="5">EspG family protein</fullName>
    </submittedName>
</protein>
<comment type="subcellular location">
    <subcellularLocation>
        <location evidence="1">Cytoplasm</location>
    </subcellularLocation>
</comment>
<proteinExistence type="inferred from homology"/>
<evidence type="ECO:0000256" key="1">
    <source>
        <dbReference type="ARBA" id="ARBA00004496"/>
    </source>
</evidence>
<evidence type="ECO:0000256" key="2">
    <source>
        <dbReference type="ARBA" id="ARBA00006411"/>
    </source>
</evidence>
<accession>A0A285LBN7</accession>
<keyword evidence="6" id="KW-1185">Reference proteome</keyword>
<organism evidence="5 6">
    <name type="scientific">Nocardia amikacinitolerans</name>
    <dbReference type="NCBI Taxonomy" id="756689"/>
    <lineage>
        <taxon>Bacteria</taxon>
        <taxon>Bacillati</taxon>
        <taxon>Actinomycetota</taxon>
        <taxon>Actinomycetes</taxon>
        <taxon>Mycobacteriales</taxon>
        <taxon>Nocardiaceae</taxon>
        <taxon>Nocardia</taxon>
    </lineage>
</organism>